<name>A0A1M4SLF7_9BURK</name>
<proteinExistence type="predicted"/>
<dbReference type="PANTHER" id="PTHR44086:SF10">
    <property type="entry name" value="THIOSULFATE SULFURTRANSFERASE_RHODANESE-LIKE DOMAIN-CONTAINING PROTEIN 3"/>
    <property type="match status" value="1"/>
</dbReference>
<accession>A0A1M4SLF7</accession>
<dbReference type="EMBL" id="FQUZ01000001">
    <property type="protein sequence ID" value="SHE33050.1"/>
    <property type="molecule type" value="Genomic_DNA"/>
</dbReference>
<dbReference type="Gene3D" id="3.40.250.10">
    <property type="entry name" value="Rhodanese-like domain"/>
    <property type="match status" value="4"/>
</dbReference>
<dbReference type="RefSeq" id="WP_084522598.1">
    <property type="nucleotide sequence ID" value="NZ_FQUZ01000001.1"/>
</dbReference>
<feature type="domain" description="Rhodanese" evidence="1">
    <location>
        <begin position="402"/>
        <end position="494"/>
    </location>
</feature>
<evidence type="ECO:0000259" key="1">
    <source>
        <dbReference type="PROSITE" id="PS50206"/>
    </source>
</evidence>
<gene>
    <name evidence="2" type="ORF">SAMN02745117_00148</name>
</gene>
<dbReference type="AlphaFoldDB" id="A0A1M4SLF7"/>
<protein>
    <submittedName>
        <fullName evidence="2">Rhodanese-related sulfurtransferase</fullName>
    </submittedName>
</protein>
<dbReference type="PANTHER" id="PTHR44086">
    <property type="entry name" value="THIOSULFATE SULFURTRANSFERASE RDL2, MITOCHONDRIAL-RELATED"/>
    <property type="match status" value="1"/>
</dbReference>
<evidence type="ECO:0000313" key="3">
    <source>
        <dbReference type="Proteomes" id="UP000184327"/>
    </source>
</evidence>
<feature type="domain" description="Rhodanese" evidence="1">
    <location>
        <begin position="289"/>
        <end position="373"/>
    </location>
</feature>
<evidence type="ECO:0000313" key="2">
    <source>
        <dbReference type="EMBL" id="SHE33050.1"/>
    </source>
</evidence>
<reference evidence="2 3" key="1">
    <citation type="submission" date="2016-11" db="EMBL/GenBank/DDBJ databases">
        <authorList>
            <person name="Jaros S."/>
            <person name="Januszkiewicz K."/>
            <person name="Wedrychowicz H."/>
        </authorList>
    </citation>
    <scope>NUCLEOTIDE SEQUENCE [LARGE SCALE GENOMIC DNA]</scope>
    <source>
        <strain evidence="2 3">DSM 16112</strain>
    </source>
</reference>
<keyword evidence="2" id="KW-0808">Transferase</keyword>
<dbReference type="OrthoDB" id="9789585at2"/>
<dbReference type="GO" id="GO:0004792">
    <property type="term" value="F:thiosulfate-cyanide sulfurtransferase activity"/>
    <property type="evidence" value="ECO:0007669"/>
    <property type="project" value="TreeGrafter"/>
</dbReference>
<dbReference type="InterPro" id="IPR001763">
    <property type="entry name" value="Rhodanese-like_dom"/>
</dbReference>
<organism evidence="2 3">
    <name type="scientific">Lampropedia hyalina DSM 16112</name>
    <dbReference type="NCBI Taxonomy" id="1122156"/>
    <lineage>
        <taxon>Bacteria</taxon>
        <taxon>Pseudomonadati</taxon>
        <taxon>Pseudomonadota</taxon>
        <taxon>Betaproteobacteria</taxon>
        <taxon>Burkholderiales</taxon>
        <taxon>Comamonadaceae</taxon>
        <taxon>Lampropedia</taxon>
    </lineage>
</organism>
<dbReference type="PROSITE" id="PS50206">
    <property type="entry name" value="RHODANESE_3"/>
    <property type="match status" value="4"/>
</dbReference>
<keyword evidence="3" id="KW-1185">Reference proteome</keyword>
<dbReference type="InterPro" id="IPR036873">
    <property type="entry name" value="Rhodanese-like_dom_sf"/>
</dbReference>
<dbReference type="Pfam" id="PF00581">
    <property type="entry name" value="Rhodanese"/>
    <property type="match status" value="4"/>
</dbReference>
<dbReference type="SUPFAM" id="SSF52821">
    <property type="entry name" value="Rhodanese/Cell cycle control phosphatase"/>
    <property type="match status" value="4"/>
</dbReference>
<dbReference type="STRING" id="1122156.SAMN02745117_00148"/>
<dbReference type="Proteomes" id="UP000184327">
    <property type="component" value="Unassembled WGS sequence"/>
</dbReference>
<sequence>MTSISSVTAETVTATELLQLAQGDAEHAVIDVREPYVQAHDGHILVSVPLPLGQIELRAVELLPRRDVRIVVVDDDGGERARRAAARLAVLGYTNVALLQGGIAAWRAEGLPVYTGTGVYSKAFGEYVEHQKQTPHISATELWDKLQRKEDVIVLDGRTVEEFNRFSIPGAAPLPNAELPYRIHELLPSEQTLVVINCAGRTRSIIGAQGLINAGLSNPVAALEDGTMDWLFQRLPLEQGKARPLPVPGEATREKAREAKRHLTAEYGIEWLDADALASLRAEASSQQADRTVYWIDVRTRAEYEQGHLPGSQWAEGGQLVQGIDRHIGVRNATIVLIDDADGTRAAITASWLQQLRWGKVLAYAAAPEALKETSVSGTATAVPDLPAGKWLDVAELQGRLARDEVQLLDLAPSTVYASAHIPGARFAVRERLLLGDEGQGIHALDQRPLVLTSQDGRLAAWAAQELAAAGKREVRALRGGTTAWQAVGLPLEHGETQLLHSTDDVPRDSYAWPTEAERFAAFRAYLDWERGLLPQVLSDPLARFAHA</sequence>
<feature type="domain" description="Rhodanese" evidence="1">
    <location>
        <begin position="23"/>
        <end position="115"/>
    </location>
</feature>
<dbReference type="SMART" id="SM00450">
    <property type="entry name" value="RHOD"/>
    <property type="match status" value="4"/>
</dbReference>
<feature type="domain" description="Rhodanese" evidence="1">
    <location>
        <begin position="148"/>
        <end position="239"/>
    </location>
</feature>